<comment type="subcellular location">
    <subcellularLocation>
        <location evidence="6">Cytoplasm</location>
    </subcellularLocation>
</comment>
<dbReference type="GO" id="GO:0008776">
    <property type="term" value="F:acetate kinase activity"/>
    <property type="evidence" value="ECO:0007669"/>
    <property type="project" value="UniProtKB-UniRule"/>
</dbReference>
<dbReference type="InterPro" id="IPR000890">
    <property type="entry name" value="Aliphatic_acid_kin_short-chain"/>
</dbReference>
<comment type="function">
    <text evidence="6">Catalyzes the formation of acetyl phosphate from acetate and ATP. Can also catalyze the reverse reaction.</text>
</comment>
<dbReference type="UniPathway" id="UPA00340">
    <property type="reaction ID" value="UER00458"/>
</dbReference>
<organism evidence="8 9">
    <name type="scientific">Candidatus Buchananbacteria bacterium RBG_13_39_9</name>
    <dbReference type="NCBI Taxonomy" id="1797531"/>
    <lineage>
        <taxon>Bacteria</taxon>
        <taxon>Candidatus Buchananiibacteriota</taxon>
    </lineage>
</organism>
<dbReference type="SUPFAM" id="SSF53067">
    <property type="entry name" value="Actin-like ATPase domain"/>
    <property type="match status" value="2"/>
</dbReference>
<evidence type="ECO:0000256" key="4">
    <source>
        <dbReference type="ARBA" id="ARBA00022777"/>
    </source>
</evidence>
<feature type="binding site" evidence="6">
    <location>
        <begin position="272"/>
        <end position="274"/>
    </location>
    <ligand>
        <name>ATP</name>
        <dbReference type="ChEBI" id="CHEBI:30616"/>
    </ligand>
</feature>
<keyword evidence="3 6" id="KW-0547">Nucleotide-binding</keyword>
<evidence type="ECO:0000256" key="2">
    <source>
        <dbReference type="ARBA" id="ARBA00022679"/>
    </source>
</evidence>
<comment type="pathway">
    <text evidence="6">Metabolic intermediate biosynthesis; acetyl-CoA biosynthesis; acetyl-CoA from acetate: step 1/2.</text>
</comment>
<dbReference type="InterPro" id="IPR004372">
    <property type="entry name" value="Ac/propionate_kinase"/>
</dbReference>
<feature type="binding site" evidence="6">
    <location>
        <position position="9"/>
    </location>
    <ligand>
        <name>Mg(2+)</name>
        <dbReference type="ChEBI" id="CHEBI:18420"/>
    </ligand>
</feature>
<comment type="subunit">
    <text evidence="6">Homodimer.</text>
</comment>
<feature type="binding site" evidence="6">
    <location>
        <position position="16"/>
    </location>
    <ligand>
        <name>ATP</name>
        <dbReference type="ChEBI" id="CHEBI:30616"/>
    </ligand>
</feature>
<evidence type="ECO:0000313" key="8">
    <source>
        <dbReference type="EMBL" id="OGY42225.1"/>
    </source>
</evidence>
<reference evidence="8 9" key="1">
    <citation type="journal article" date="2016" name="Nat. Commun.">
        <title>Thousands of microbial genomes shed light on interconnected biogeochemical processes in an aquifer system.</title>
        <authorList>
            <person name="Anantharaman K."/>
            <person name="Brown C.T."/>
            <person name="Hug L.A."/>
            <person name="Sharon I."/>
            <person name="Castelle C.J."/>
            <person name="Probst A.J."/>
            <person name="Thomas B.C."/>
            <person name="Singh A."/>
            <person name="Wilkins M.J."/>
            <person name="Karaoz U."/>
            <person name="Brodie E.L."/>
            <person name="Williams K.H."/>
            <person name="Hubbard S.S."/>
            <person name="Banfield J.F."/>
        </authorList>
    </citation>
    <scope>NUCLEOTIDE SEQUENCE [LARGE SCALE GENOMIC DNA]</scope>
</reference>
<dbReference type="EC" id="2.7.2.1" evidence="6"/>
<evidence type="ECO:0000256" key="1">
    <source>
        <dbReference type="ARBA" id="ARBA00008748"/>
    </source>
</evidence>
<dbReference type="NCBIfam" id="TIGR00016">
    <property type="entry name" value="ackA"/>
    <property type="match status" value="1"/>
</dbReference>
<proteinExistence type="inferred from homology"/>
<dbReference type="Proteomes" id="UP000176260">
    <property type="component" value="Unassembled WGS sequence"/>
</dbReference>
<dbReference type="PANTHER" id="PTHR21060:SF15">
    <property type="entry name" value="ACETATE KINASE-RELATED"/>
    <property type="match status" value="1"/>
</dbReference>
<gene>
    <name evidence="6" type="primary">ackA</name>
    <name evidence="8" type="ORF">A2Y67_01780</name>
</gene>
<feature type="site" description="Transition state stabilizer" evidence="6">
    <location>
        <position position="231"/>
    </location>
</feature>
<dbReference type="GO" id="GO:0005737">
    <property type="term" value="C:cytoplasm"/>
    <property type="evidence" value="ECO:0007669"/>
    <property type="project" value="UniProtKB-SubCell"/>
</dbReference>
<dbReference type="GO" id="GO:0005524">
    <property type="term" value="F:ATP binding"/>
    <property type="evidence" value="ECO:0007669"/>
    <property type="project" value="UniProtKB-KW"/>
</dbReference>
<comment type="similarity">
    <text evidence="1 6 7">Belongs to the acetokinase family.</text>
</comment>
<comment type="caution">
    <text evidence="6">Lacks conserved residue(s) required for the propagation of feature annotation.</text>
</comment>
<keyword evidence="6" id="KW-0963">Cytoplasm</keyword>
<dbReference type="GO" id="GO:0000287">
    <property type="term" value="F:magnesium ion binding"/>
    <property type="evidence" value="ECO:0007669"/>
    <property type="project" value="UniProtKB-UniRule"/>
</dbReference>
<feature type="active site" description="Proton donor/acceptor" evidence="6">
    <location>
        <position position="138"/>
    </location>
</feature>
<keyword evidence="6" id="KW-0460">Magnesium</keyword>
<evidence type="ECO:0000256" key="6">
    <source>
        <dbReference type="HAMAP-Rule" id="MF_00020"/>
    </source>
</evidence>
<sequence length="374" mass="42012">MNKYILVLNAGSATLKFKIFNFADLKLVKEGIIERIGLMNSFIKIGDKKEIYEVETHEQAFRLLVSKIEDLKSSIVLVGHRVVHGGEEFTKPTLISKKLLKKLETYNKLAPLHNPVGIACIKASQKYLPKAADVAVFDTGFYQTLPKHAYIYAIPLEFYQRYKIRRYGFHGISHQYVAEQAAEKLKKPLNKLNLITCHLGSGCSITAIKKGQAIDTSMGFTPLEGLVMSTRSGSIDPAIPLYLIRRLKMSEDEVNDLLNKRSGLFGLSGNMDMREILVKAGYAVKGFKLSKKASKKDKEIARLTLNIFIYNIKKYIGAYSAVLGKIDALIFTAGIGERSKIIRNLILQDLPKFKVLVIETNEEKLIAEKARNLL</sequence>
<keyword evidence="6" id="KW-0479">Metal-binding</keyword>
<comment type="catalytic activity">
    <reaction evidence="6">
        <text>acetate + ATP = acetyl phosphate + ADP</text>
        <dbReference type="Rhea" id="RHEA:11352"/>
        <dbReference type="ChEBI" id="CHEBI:22191"/>
        <dbReference type="ChEBI" id="CHEBI:30089"/>
        <dbReference type="ChEBI" id="CHEBI:30616"/>
        <dbReference type="ChEBI" id="CHEBI:456216"/>
        <dbReference type="EC" id="2.7.2.1"/>
    </reaction>
</comment>
<keyword evidence="5 6" id="KW-0067">ATP-binding</keyword>
<dbReference type="PROSITE" id="PS01076">
    <property type="entry name" value="ACETATE_KINASE_2"/>
    <property type="match status" value="1"/>
</dbReference>
<feature type="binding site" evidence="6">
    <location>
        <begin position="198"/>
        <end position="202"/>
    </location>
    <ligand>
        <name>ATP</name>
        <dbReference type="ChEBI" id="CHEBI:30616"/>
    </ligand>
</feature>
<dbReference type="PIRSF" id="PIRSF000722">
    <property type="entry name" value="Acetate_prop_kin"/>
    <property type="match status" value="1"/>
</dbReference>
<dbReference type="InterPro" id="IPR043129">
    <property type="entry name" value="ATPase_NBD"/>
</dbReference>
<dbReference type="InterPro" id="IPR023865">
    <property type="entry name" value="Aliphatic_acid_kinase_CS"/>
</dbReference>
<evidence type="ECO:0000313" key="9">
    <source>
        <dbReference type="Proteomes" id="UP000176260"/>
    </source>
</evidence>
<comment type="cofactor">
    <cofactor evidence="6">
        <name>Mg(2+)</name>
        <dbReference type="ChEBI" id="CHEBI:18420"/>
    </cofactor>
    <cofactor evidence="6">
        <name>Mn(2+)</name>
        <dbReference type="ChEBI" id="CHEBI:29035"/>
    </cofactor>
    <text evidence="6">Mg(2+). Can also accept Mn(2+).</text>
</comment>
<comment type="caution">
    <text evidence="8">The sequence shown here is derived from an EMBL/GenBank/DDBJ whole genome shotgun (WGS) entry which is preliminary data.</text>
</comment>
<evidence type="ECO:0000256" key="7">
    <source>
        <dbReference type="RuleBase" id="RU003835"/>
    </source>
</evidence>
<evidence type="ECO:0000256" key="3">
    <source>
        <dbReference type="ARBA" id="ARBA00022741"/>
    </source>
</evidence>
<accession>A0A1G1XQA4</accession>
<dbReference type="PRINTS" id="PR00471">
    <property type="entry name" value="ACETATEKNASE"/>
</dbReference>
<dbReference type="HAMAP" id="MF_00020">
    <property type="entry name" value="Acetate_kinase"/>
    <property type="match status" value="1"/>
</dbReference>
<dbReference type="AlphaFoldDB" id="A0A1G1XQA4"/>
<feature type="binding site" evidence="6">
    <location>
        <position position="81"/>
    </location>
    <ligand>
        <name>substrate</name>
    </ligand>
</feature>
<evidence type="ECO:0000256" key="5">
    <source>
        <dbReference type="ARBA" id="ARBA00022840"/>
    </source>
</evidence>
<dbReference type="Pfam" id="PF00871">
    <property type="entry name" value="Acetate_kinase"/>
    <property type="match status" value="1"/>
</dbReference>
<keyword evidence="2 6" id="KW-0808">Transferase</keyword>
<feature type="site" description="Transition state stabilizer" evidence="6">
    <location>
        <position position="170"/>
    </location>
</feature>
<name>A0A1G1XQA4_9BACT</name>
<protein>
    <recommendedName>
        <fullName evidence="6">Acetate kinase</fullName>
        <ecNumber evidence="6">2.7.2.1</ecNumber>
    </recommendedName>
    <alternativeName>
        <fullName evidence="6">Acetokinase</fullName>
    </alternativeName>
</protein>
<dbReference type="GO" id="GO:0006083">
    <property type="term" value="P:acetate metabolic process"/>
    <property type="evidence" value="ECO:0007669"/>
    <property type="project" value="TreeGrafter"/>
</dbReference>
<dbReference type="EMBL" id="MHIA01000016">
    <property type="protein sequence ID" value="OGY42225.1"/>
    <property type="molecule type" value="Genomic_DNA"/>
</dbReference>
<dbReference type="Gene3D" id="3.30.420.40">
    <property type="match status" value="2"/>
</dbReference>
<dbReference type="GO" id="GO:0006085">
    <property type="term" value="P:acetyl-CoA biosynthetic process"/>
    <property type="evidence" value="ECO:0007669"/>
    <property type="project" value="UniProtKB-UniRule"/>
</dbReference>
<keyword evidence="4 6" id="KW-0418">Kinase</keyword>
<dbReference type="PANTHER" id="PTHR21060">
    <property type="entry name" value="ACETATE KINASE"/>
    <property type="match status" value="1"/>
</dbReference>